<dbReference type="Pfam" id="PF07995">
    <property type="entry name" value="GSDH"/>
    <property type="match status" value="1"/>
</dbReference>
<dbReference type="PROSITE" id="PS51257">
    <property type="entry name" value="PROKAR_LIPOPROTEIN"/>
    <property type="match status" value="1"/>
</dbReference>
<dbReference type="EMBL" id="RCDA01000003">
    <property type="protein sequence ID" value="RLK48381.1"/>
    <property type="molecule type" value="Genomic_DNA"/>
</dbReference>
<accession>A0A498C7Z7</accession>
<protein>
    <recommendedName>
        <fullName evidence="1">Glucose/Sorbosone dehydrogenase domain-containing protein</fullName>
    </recommendedName>
</protein>
<dbReference type="Gene3D" id="2.120.10.30">
    <property type="entry name" value="TolB, C-terminal domain"/>
    <property type="match status" value="1"/>
</dbReference>
<evidence type="ECO:0000313" key="3">
    <source>
        <dbReference type="Proteomes" id="UP000275461"/>
    </source>
</evidence>
<organism evidence="2 3">
    <name type="scientific">Alkalispirillum mobile</name>
    <dbReference type="NCBI Taxonomy" id="85925"/>
    <lineage>
        <taxon>Bacteria</taxon>
        <taxon>Pseudomonadati</taxon>
        <taxon>Pseudomonadota</taxon>
        <taxon>Gammaproteobacteria</taxon>
        <taxon>Chromatiales</taxon>
        <taxon>Ectothiorhodospiraceae</taxon>
        <taxon>Alkalispirillum</taxon>
    </lineage>
</organism>
<dbReference type="InterPro" id="IPR012938">
    <property type="entry name" value="Glc/Sorbosone_DH"/>
</dbReference>
<gene>
    <name evidence="2" type="ORF">DFR31_2260</name>
</gene>
<feature type="domain" description="Glucose/Sorbosone dehydrogenase" evidence="1">
    <location>
        <begin position="53"/>
        <end position="361"/>
    </location>
</feature>
<reference evidence="2 3" key="1">
    <citation type="submission" date="2018-10" db="EMBL/GenBank/DDBJ databases">
        <title>Genomic Encyclopedia of Type Strains, Phase IV (KMG-IV): sequencing the most valuable type-strain genomes for metagenomic binning, comparative biology and taxonomic classification.</title>
        <authorList>
            <person name="Goeker M."/>
        </authorList>
    </citation>
    <scope>NUCLEOTIDE SEQUENCE [LARGE SCALE GENOMIC DNA]</scope>
    <source>
        <strain evidence="2 3">DSM 12769</strain>
    </source>
</reference>
<evidence type="ECO:0000259" key="1">
    <source>
        <dbReference type="Pfam" id="PF07995"/>
    </source>
</evidence>
<proteinExistence type="predicted"/>
<dbReference type="AlphaFoldDB" id="A0A498C7Z7"/>
<dbReference type="InterPro" id="IPR011041">
    <property type="entry name" value="Quinoprot_gluc/sorb_DH_b-prop"/>
</dbReference>
<dbReference type="PANTHER" id="PTHR19328:SF75">
    <property type="entry name" value="ALDOSE SUGAR DEHYDROGENASE YLII"/>
    <property type="match status" value="1"/>
</dbReference>
<name>A0A498C7Z7_9GAMM</name>
<dbReference type="PANTHER" id="PTHR19328">
    <property type="entry name" value="HEDGEHOG-INTERACTING PROTEIN"/>
    <property type="match status" value="1"/>
</dbReference>
<sequence length="450" mass="49245">MIRRRRYPLFLLVLGTLLLAGGCGGSSSPGDGAEDDGQQVRDGVEVETVADGLEHPWGMAFLPGDENLLLVTERPGRLQLVDRQTGEMTEVDGVPEVAAVGQGGLLDVALYPDFGPGQEWVYLTWAGANEDSTEYATHVGRGRLVGDTAPRLEDFELLHVATPFSSSTGHFGSRLVFDDNWHLYVTVGDRRERDAAQDLESHWGKTLRLNRDGSIPADNPFVDDPDAFDAIYTYGHRNAQGMAVDPATGLIWQNEHGQKNGDEINIIDQAGGNYGWPIATCSREYDSGEPIGDLPHENPDTVDPVFCWDGSEYDDGQEGFPPSGMAFYDGENFDQWETLPDWGRGDLLMGNLAHQYLGRFSRLGGGVPMKRACCAMRNGASAMSPWNRLLAMFTCWSMQTTPRLCVCVRPHPDLLLHGLQGVDHAAAGAHAAGDLGQGSHPTWNERRVCY</sequence>
<evidence type="ECO:0000313" key="2">
    <source>
        <dbReference type="EMBL" id="RLK48381.1"/>
    </source>
</evidence>
<dbReference type="RefSeq" id="WP_211328296.1">
    <property type="nucleotide sequence ID" value="NZ_RCDA01000003.1"/>
</dbReference>
<comment type="caution">
    <text evidence="2">The sequence shown here is derived from an EMBL/GenBank/DDBJ whole genome shotgun (WGS) entry which is preliminary data.</text>
</comment>
<keyword evidence="3" id="KW-1185">Reference proteome</keyword>
<dbReference type="InterPro" id="IPR011042">
    <property type="entry name" value="6-blade_b-propeller_TolB-like"/>
</dbReference>
<dbReference type="Proteomes" id="UP000275461">
    <property type="component" value="Unassembled WGS sequence"/>
</dbReference>
<dbReference type="SUPFAM" id="SSF50952">
    <property type="entry name" value="Soluble quinoprotein glucose dehydrogenase"/>
    <property type="match status" value="1"/>
</dbReference>